<proteinExistence type="predicted"/>
<keyword evidence="2" id="KW-1185">Reference proteome</keyword>
<evidence type="ECO:0000313" key="1">
    <source>
        <dbReference type="EMBL" id="PZW26703.1"/>
    </source>
</evidence>
<reference evidence="1 2" key="1">
    <citation type="submission" date="2018-06" db="EMBL/GenBank/DDBJ databases">
        <title>Genomic Encyclopedia of Archaeal and Bacterial Type Strains, Phase II (KMG-II): from individual species to whole genera.</title>
        <authorList>
            <person name="Goeker M."/>
        </authorList>
    </citation>
    <scope>NUCLEOTIDE SEQUENCE [LARGE SCALE GENOMIC DNA]</scope>
    <source>
        <strain evidence="1 2">ATCC BAA-1881</strain>
    </source>
</reference>
<name>A0A326U7I4_THEHA</name>
<dbReference type="AlphaFoldDB" id="A0A326U7I4"/>
<protein>
    <submittedName>
        <fullName evidence="1">Uncharacterized protein</fullName>
    </submittedName>
</protein>
<accession>A0A326U7I4</accession>
<comment type="caution">
    <text evidence="1">The sequence shown here is derived from an EMBL/GenBank/DDBJ whole genome shotgun (WGS) entry which is preliminary data.</text>
</comment>
<evidence type="ECO:0000313" key="2">
    <source>
        <dbReference type="Proteomes" id="UP000248806"/>
    </source>
</evidence>
<organism evidence="1 2">
    <name type="scientific">Thermosporothrix hazakensis</name>
    <dbReference type="NCBI Taxonomy" id="644383"/>
    <lineage>
        <taxon>Bacteria</taxon>
        <taxon>Bacillati</taxon>
        <taxon>Chloroflexota</taxon>
        <taxon>Ktedonobacteria</taxon>
        <taxon>Ktedonobacterales</taxon>
        <taxon>Thermosporotrichaceae</taxon>
        <taxon>Thermosporothrix</taxon>
    </lineage>
</organism>
<dbReference type="EMBL" id="QKUF01000014">
    <property type="protein sequence ID" value="PZW26703.1"/>
    <property type="molecule type" value="Genomic_DNA"/>
</dbReference>
<gene>
    <name evidence="1" type="ORF">EI42_03855</name>
</gene>
<dbReference type="Proteomes" id="UP000248806">
    <property type="component" value="Unassembled WGS sequence"/>
</dbReference>
<sequence length="42" mass="5029">MLISHAGMWSLLGTVRYIFCVSFHKRGYKFHIIWYNLKAKVL</sequence>